<dbReference type="PROSITE" id="PS00018">
    <property type="entry name" value="EF_HAND_1"/>
    <property type="match status" value="1"/>
</dbReference>
<sequence length="180" mass="20199">MRFTILPPEGIDADGRRINIGASAEDITAVLGQPADILNDDSGLTRYYYFDNELRFDLDSNGRLSFVEFIGGTEGKLKPEIYGINAFEAGADELLSLLTENDIGAITEDGGYSYYFPNIRIGMTRHATPEAIAEMKAEYQADGEEVSPEILAFEQKRAAHWAMIGIGQSEYYRKKQRHYR</sequence>
<reference evidence="1 2" key="1">
    <citation type="submission" date="2016-10" db="EMBL/GenBank/DDBJ databases">
        <authorList>
            <person name="de Groot N.N."/>
        </authorList>
    </citation>
    <scope>NUCLEOTIDE SEQUENCE [LARGE SCALE GENOMIC DNA]</scope>
    <source>
        <strain evidence="1 2">KH2T6</strain>
    </source>
</reference>
<name>A0A1H7KD38_RUMAL</name>
<dbReference type="EMBL" id="FOAT01000006">
    <property type="protein sequence ID" value="SEK84430.1"/>
    <property type="molecule type" value="Genomic_DNA"/>
</dbReference>
<evidence type="ECO:0000313" key="1">
    <source>
        <dbReference type="EMBL" id="SEK84430.1"/>
    </source>
</evidence>
<dbReference type="OrthoDB" id="8604635at2"/>
<organism evidence="1 2">
    <name type="scientific">Ruminococcus albus</name>
    <dbReference type="NCBI Taxonomy" id="1264"/>
    <lineage>
        <taxon>Bacteria</taxon>
        <taxon>Bacillati</taxon>
        <taxon>Bacillota</taxon>
        <taxon>Clostridia</taxon>
        <taxon>Eubacteriales</taxon>
        <taxon>Oscillospiraceae</taxon>
        <taxon>Ruminococcus</taxon>
    </lineage>
</organism>
<dbReference type="Proteomes" id="UP000186015">
    <property type="component" value="Unassembled WGS sequence"/>
</dbReference>
<protein>
    <submittedName>
        <fullName evidence="1">Uncharacterized protein</fullName>
    </submittedName>
</protein>
<dbReference type="AlphaFoldDB" id="A0A1H7KD38"/>
<proteinExistence type="predicted"/>
<gene>
    <name evidence="1" type="ORF">SAMN05216469_106162</name>
</gene>
<accession>A0A1H7KD38</accession>
<evidence type="ECO:0000313" key="2">
    <source>
        <dbReference type="Proteomes" id="UP000186015"/>
    </source>
</evidence>
<dbReference type="InterPro" id="IPR018247">
    <property type="entry name" value="EF_Hand_1_Ca_BS"/>
</dbReference>